<evidence type="ECO:0000313" key="2">
    <source>
        <dbReference type="EMBL" id="KAF7490589.1"/>
    </source>
</evidence>
<accession>A0A834VCS9</accession>
<proteinExistence type="predicted"/>
<reference evidence="4" key="1">
    <citation type="journal article" date="2020" name="PLoS Negl. Trop. Dis.">
        <title>High-quality nuclear genome for Sarcoptes scabiei-A critical resource for a neglected parasite.</title>
        <authorList>
            <person name="Korhonen P.K."/>
            <person name="Gasser R.B."/>
            <person name="Ma G."/>
            <person name="Wang T."/>
            <person name="Stroehlein A.J."/>
            <person name="Young N.D."/>
            <person name="Ang C.S."/>
            <person name="Fernando D.D."/>
            <person name="Lu H.C."/>
            <person name="Taylor S."/>
            <person name="Reynolds S.L."/>
            <person name="Mofiz E."/>
            <person name="Najaraj S.H."/>
            <person name="Gowda H."/>
            <person name="Madugundu A."/>
            <person name="Renuse S."/>
            <person name="Holt D."/>
            <person name="Pandey A."/>
            <person name="Papenfuss A.T."/>
            <person name="Fischer K."/>
        </authorList>
    </citation>
    <scope>NUCLEOTIDE SEQUENCE [LARGE SCALE GENOMIC DNA]</scope>
</reference>
<feature type="coiled-coil region" evidence="1">
    <location>
        <begin position="102"/>
        <end position="150"/>
    </location>
</feature>
<reference evidence="2" key="2">
    <citation type="submission" date="2020-01" db="EMBL/GenBank/DDBJ databases">
        <authorList>
            <person name="Korhonen P.K.K."/>
            <person name="Guangxu M.G."/>
            <person name="Wang T.W."/>
            <person name="Stroehlein A.J.S."/>
            <person name="Young N.D."/>
            <person name="Ang C.-S.A."/>
            <person name="Fernando D.W.F."/>
            <person name="Lu H.L."/>
            <person name="Taylor S.T."/>
            <person name="Ehtesham M.E.M."/>
            <person name="Najaraj S.H.N."/>
            <person name="Harsha G.H.G."/>
            <person name="Madugundu A.M."/>
            <person name="Renuse S.R."/>
            <person name="Holt D.H."/>
            <person name="Pandey A.P."/>
            <person name="Papenfuss A.P."/>
            <person name="Gasser R.B.G."/>
            <person name="Fischer K.F."/>
        </authorList>
    </citation>
    <scope>NUCLEOTIDE SEQUENCE</scope>
    <source>
        <strain evidence="2">SSS_KF_BRIS2020</strain>
    </source>
</reference>
<name>A0A834VCS9_SARSC</name>
<sequence length="328" mass="38627">MNTVWCDVYSLDTNIIIEDTNNFCGKVICEKCSQNSAINDQCPQCRMRNCPRRLISNQLNSNVMMFFQSTKDSFMNFDKINHFQQSRLQNYVKFLSKKSIYLDEQMKTIDLRLEELERIRNEKLRNVEQLQNLKQQDEIKRMELDRNQNQLADPFDEGDISFAKLFKSGFADASFEERNAQKSLLQSRETNNFYRSRHIDLLSKTQFNPNRFDYKTPKNELRKTFSTKSKSLVTKQPFTLSLSSASKSSDSNRYKYNKLNDKKTFQLPSSINNQRKLYNSTPKIGHEKQTTDFGISTRPPSSIISASSIYFRQKREFFKKNISNHSKE</sequence>
<evidence type="ECO:0000313" key="3">
    <source>
        <dbReference type="EnsemblMetazoa" id="KAF7490589.1"/>
    </source>
</evidence>
<reference evidence="3" key="3">
    <citation type="submission" date="2022-06" db="UniProtKB">
        <authorList>
            <consortium name="EnsemblMetazoa"/>
        </authorList>
    </citation>
    <scope>IDENTIFICATION</scope>
</reference>
<gene>
    <name evidence="2" type="ORF">SSS_4128</name>
</gene>
<evidence type="ECO:0000313" key="4">
    <source>
        <dbReference type="Proteomes" id="UP000070412"/>
    </source>
</evidence>
<dbReference type="EMBL" id="WVUK01000062">
    <property type="protein sequence ID" value="KAF7490589.1"/>
    <property type="molecule type" value="Genomic_DNA"/>
</dbReference>
<organism evidence="2">
    <name type="scientific">Sarcoptes scabiei</name>
    <name type="common">Itch mite</name>
    <name type="synonym">Acarus scabiei</name>
    <dbReference type="NCBI Taxonomy" id="52283"/>
    <lineage>
        <taxon>Eukaryota</taxon>
        <taxon>Metazoa</taxon>
        <taxon>Ecdysozoa</taxon>
        <taxon>Arthropoda</taxon>
        <taxon>Chelicerata</taxon>
        <taxon>Arachnida</taxon>
        <taxon>Acari</taxon>
        <taxon>Acariformes</taxon>
        <taxon>Sarcoptiformes</taxon>
        <taxon>Astigmata</taxon>
        <taxon>Psoroptidia</taxon>
        <taxon>Sarcoptoidea</taxon>
        <taxon>Sarcoptidae</taxon>
        <taxon>Sarcoptinae</taxon>
        <taxon>Sarcoptes</taxon>
    </lineage>
</organism>
<dbReference type="Proteomes" id="UP000070412">
    <property type="component" value="Unassembled WGS sequence"/>
</dbReference>
<protein>
    <submittedName>
        <fullName evidence="2 3">Uncharacterized protein</fullName>
    </submittedName>
</protein>
<dbReference type="EnsemblMetazoa" id="SSS_4128s_mrna">
    <property type="protein sequence ID" value="KAF7490589.1"/>
    <property type="gene ID" value="SSS_4128"/>
</dbReference>
<dbReference type="AlphaFoldDB" id="A0A834VCS9"/>
<evidence type="ECO:0000256" key="1">
    <source>
        <dbReference type="SAM" id="Coils"/>
    </source>
</evidence>
<keyword evidence="1" id="KW-0175">Coiled coil</keyword>
<keyword evidence="4" id="KW-1185">Reference proteome</keyword>